<dbReference type="PROSITE" id="PS01180">
    <property type="entry name" value="CUB"/>
    <property type="match status" value="1"/>
</dbReference>
<dbReference type="Proteomes" id="UP000008143">
    <property type="component" value="Chromosome 9"/>
</dbReference>
<dbReference type="PROSITE" id="PS51864">
    <property type="entry name" value="ASTACIN"/>
    <property type="match status" value="1"/>
</dbReference>
<evidence type="ECO:0000256" key="4">
    <source>
        <dbReference type="ARBA" id="ARBA00022801"/>
    </source>
</evidence>
<dbReference type="Bgee" id="ENSXETG00000015923">
    <property type="expression patterns" value="Expressed in neurula embryo and 11 other cell types or tissues"/>
</dbReference>
<accession>F6TLZ9</accession>
<dbReference type="InterPro" id="IPR035914">
    <property type="entry name" value="Sperma_CUB_dom_sf"/>
</dbReference>
<feature type="domain" description="CUB" evidence="12">
    <location>
        <begin position="342"/>
        <end position="453"/>
    </location>
</feature>
<dbReference type="InterPro" id="IPR001506">
    <property type="entry name" value="Peptidase_M12A"/>
</dbReference>
<dbReference type="SUPFAM" id="SSF55486">
    <property type="entry name" value="Metalloproteases ('zincins'), catalytic domain"/>
    <property type="match status" value="1"/>
</dbReference>
<dbReference type="Ensembl" id="ENSXETT00000034743">
    <property type="protein sequence ID" value="ENSXETP00000034743"/>
    <property type="gene ID" value="ENSXETG00000015923"/>
</dbReference>
<dbReference type="Pfam" id="PF01400">
    <property type="entry name" value="Astacin"/>
    <property type="match status" value="1"/>
</dbReference>
<comment type="cofactor">
    <cofactor evidence="9 10">
        <name>Zn(2+)</name>
        <dbReference type="ChEBI" id="CHEBI:29105"/>
    </cofactor>
    <text evidence="9 10">Binds 1 zinc ion per subunit.</text>
</comment>
<comment type="caution">
    <text evidence="8">Lacks conserved residue(s) required for the propagation of feature annotation.</text>
</comment>
<protein>
    <recommendedName>
        <fullName evidence="10">Metalloendopeptidase</fullName>
        <ecNumber evidence="10">3.4.24.-</ecNumber>
    </recommendedName>
</protein>
<dbReference type="GO" id="GO:0006508">
    <property type="term" value="P:proteolysis"/>
    <property type="evidence" value="ECO:0007669"/>
    <property type="project" value="UniProtKB-KW"/>
</dbReference>
<dbReference type="ExpressionAtlas" id="F6TLZ9">
    <property type="expression patterns" value="baseline"/>
</dbReference>
<dbReference type="HOGENOM" id="CLU_005140_1_0_1"/>
<dbReference type="KEGG" id="xtr:100489456"/>
<feature type="signal peptide" evidence="10">
    <location>
        <begin position="1"/>
        <end position="16"/>
    </location>
</feature>
<keyword evidence="5 9" id="KW-0862">Zinc</keyword>
<dbReference type="CDD" id="cd00041">
    <property type="entry name" value="CUB"/>
    <property type="match status" value="1"/>
</dbReference>
<dbReference type="InterPro" id="IPR000859">
    <property type="entry name" value="CUB_dom"/>
</dbReference>
<dbReference type="FunFam" id="2.60.120.290:FF:000068">
    <property type="entry name" value="Metalloendopeptidase"/>
    <property type="match status" value="1"/>
</dbReference>
<dbReference type="PANTHER" id="PTHR10127:SF896">
    <property type="entry name" value="METALLOENDOPEPTIDASE"/>
    <property type="match status" value="1"/>
</dbReference>
<feature type="binding site" evidence="9">
    <location>
        <position position="174"/>
    </location>
    <ligand>
        <name>Zn(2+)</name>
        <dbReference type="ChEBI" id="CHEBI:29105"/>
        <note>catalytic</note>
    </ligand>
</feature>
<dbReference type="GO" id="GO:0004222">
    <property type="term" value="F:metalloendopeptidase activity"/>
    <property type="evidence" value="ECO:0000318"/>
    <property type="project" value="GO_Central"/>
</dbReference>
<gene>
    <name evidence="17" type="primary">XB5949052</name>
    <name evidence="16" type="synonym">LOC100489456</name>
    <name evidence="14" type="synonym">XB5949052 [provisional]</name>
</gene>
<dbReference type="SMART" id="SM00235">
    <property type="entry name" value="ZnMc"/>
    <property type="match status" value="1"/>
</dbReference>
<dbReference type="OMA" id="FESDIML"/>
<dbReference type="STRING" id="8364.ENSXETP00000034743"/>
<keyword evidence="2 9" id="KW-0479">Metal-binding</keyword>
<dbReference type="FunFam" id="3.40.390.10:FF:000040">
    <property type="entry name" value="Metalloendopeptidase"/>
    <property type="match status" value="1"/>
</dbReference>
<dbReference type="OrthoDB" id="291007at2759"/>
<sequence>MHLVLLFAALCGSCLAFPTQKPNETPIEPTERNQATAGEENKSMFDRLYEVNKDALPFTGKYIVSNLDIALKLGKSANTCPKGICLWPKSSDGLVRIPYVISSDYSSYSNALFQASFKGFADTTCIRLVPRTSETDYLSFESLNGCWSPIGRTGGAQTVSVQQSGCMWTSIIEHEIIHSLGLHHEHVRSDRDKYVSVQWNNISPGNTGNFQMTDTNNMNLTKYDYNSLMHYSSTAFSINGNLPTLIAVPDSSVSFGNAFMMSDLDIKKLNTLYKCEQPKPNVISQLKQILTTTARPTTTTPRATTPKTTTTTTSTTPATTTMKPTTTTQSTTTVTTTTKNGCGGMLSGPSGVITSPNYPNNYPKNSYCHWNITTTSKFKITFTDMDVEYVQYCIWDSVKVYNGPTINEAVLAGTFCGSELPSPITSYQTSMQIVFISDEIVQQKGFSLQYQTV</sequence>
<evidence type="ECO:0000256" key="5">
    <source>
        <dbReference type="ARBA" id="ARBA00022833"/>
    </source>
</evidence>
<dbReference type="Pfam" id="PF00431">
    <property type="entry name" value="CUB"/>
    <property type="match status" value="1"/>
</dbReference>
<feature type="region of interest" description="Disordered" evidence="11">
    <location>
        <begin position="294"/>
        <end position="336"/>
    </location>
</feature>
<keyword evidence="15" id="KW-1185">Reference proteome</keyword>
<dbReference type="AGR" id="Xenbase:XB-GENE-5949053"/>
<name>F6TLZ9_XENTR</name>
<evidence type="ECO:0000313" key="16">
    <source>
        <dbReference type="RefSeq" id="XP_002932488.2"/>
    </source>
</evidence>
<keyword evidence="6 9" id="KW-0482">Metalloprotease</keyword>
<reference evidence="14" key="2">
    <citation type="submission" date="2011-06" db="UniProtKB">
        <authorList>
            <consortium name="Ensembl"/>
        </authorList>
    </citation>
    <scope>IDENTIFICATION</scope>
</reference>
<evidence type="ECO:0000256" key="10">
    <source>
        <dbReference type="RuleBase" id="RU361183"/>
    </source>
</evidence>
<proteinExistence type="predicted"/>
<dbReference type="GO" id="GO:0008270">
    <property type="term" value="F:zinc ion binding"/>
    <property type="evidence" value="ECO:0007669"/>
    <property type="project" value="UniProtKB-UniRule"/>
</dbReference>
<keyword evidence="3 10" id="KW-0732">Signal</keyword>
<feature type="domain" description="Peptidase M12A" evidence="13">
    <location>
        <begin position="78"/>
        <end position="276"/>
    </location>
</feature>
<dbReference type="Gene3D" id="2.60.120.290">
    <property type="entry name" value="Spermadhesin, CUB domain"/>
    <property type="match status" value="1"/>
</dbReference>
<feature type="binding site" evidence="9">
    <location>
        <position position="178"/>
    </location>
    <ligand>
        <name>Zn(2+)</name>
        <dbReference type="ChEBI" id="CHEBI:29105"/>
        <note>catalytic</note>
    </ligand>
</feature>
<feature type="active site" evidence="9">
    <location>
        <position position="175"/>
    </location>
</feature>
<dbReference type="GO" id="GO:0005615">
    <property type="term" value="C:extracellular space"/>
    <property type="evidence" value="ECO:0000318"/>
    <property type="project" value="GO_Central"/>
</dbReference>
<keyword evidence="4 9" id="KW-0378">Hydrolase</keyword>
<reference evidence="14" key="1">
    <citation type="journal article" date="2010" name="Science">
        <title>The genome of the Western clawed frog Xenopus tropicalis.</title>
        <authorList>
            <person name="Hellsten U."/>
            <person name="Harland R.M."/>
            <person name="Gilchrist M.J."/>
            <person name="Hendrix D."/>
            <person name="Jurka J."/>
            <person name="Kapitonov V."/>
            <person name="Ovcharenko I."/>
            <person name="Putnam N.H."/>
            <person name="Shu S."/>
            <person name="Taher L."/>
            <person name="Blitz I.L."/>
            <person name="Blumberg B."/>
            <person name="Dichmann D.S."/>
            <person name="Dubchak I."/>
            <person name="Amaya E."/>
            <person name="Detter J.C."/>
            <person name="Fletcher R."/>
            <person name="Gerhard D.S."/>
            <person name="Goodstein D."/>
            <person name="Graves T."/>
            <person name="Grigoriev I.V."/>
            <person name="Grimwood J."/>
            <person name="Kawashima T."/>
            <person name="Lindquist E."/>
            <person name="Lucas S.M."/>
            <person name="Mead P.E."/>
            <person name="Mitros T."/>
            <person name="Ogino H."/>
            <person name="Ohta Y."/>
            <person name="Poliakov A.V."/>
            <person name="Pollet N."/>
            <person name="Robert J."/>
            <person name="Salamov A."/>
            <person name="Sater A.K."/>
            <person name="Schmutz J."/>
            <person name="Terry A."/>
            <person name="Vize P.D."/>
            <person name="Warren W.C."/>
            <person name="Wells D."/>
            <person name="Wills A."/>
            <person name="Wilson R.K."/>
            <person name="Zimmerman L.B."/>
            <person name="Zorn A.M."/>
            <person name="Grainger R."/>
            <person name="Grammer T."/>
            <person name="Khokha M.K."/>
            <person name="Richardson P.M."/>
            <person name="Rokhsar D.S."/>
        </authorList>
    </citation>
    <scope>NUCLEOTIDE SEQUENCE [LARGE SCALE GENOMIC DNA]</scope>
    <source>
        <strain evidence="14">Nigerian</strain>
    </source>
</reference>
<dbReference type="SUPFAM" id="SSF49854">
    <property type="entry name" value="Spermadhesin, CUB domain"/>
    <property type="match status" value="1"/>
</dbReference>
<keyword evidence="1 9" id="KW-0645">Protease</keyword>
<dbReference type="GeneTree" id="ENSGT00940000161051"/>
<evidence type="ECO:0000256" key="8">
    <source>
        <dbReference type="PROSITE-ProRule" id="PRU00059"/>
    </source>
</evidence>
<dbReference type="eggNOG" id="KOG3714">
    <property type="taxonomic scope" value="Eukaryota"/>
</dbReference>
<evidence type="ECO:0000256" key="1">
    <source>
        <dbReference type="ARBA" id="ARBA00022670"/>
    </source>
</evidence>
<evidence type="ECO:0000313" key="17">
    <source>
        <dbReference type="Xenbase" id="XB-GENE-5949053"/>
    </source>
</evidence>
<evidence type="ECO:0000256" key="3">
    <source>
        <dbReference type="ARBA" id="ARBA00022729"/>
    </source>
</evidence>
<evidence type="ECO:0000256" key="9">
    <source>
        <dbReference type="PROSITE-ProRule" id="PRU01211"/>
    </source>
</evidence>
<dbReference type="InterPro" id="IPR024079">
    <property type="entry name" value="MetalloPept_cat_dom_sf"/>
</dbReference>
<evidence type="ECO:0000256" key="7">
    <source>
        <dbReference type="ARBA" id="ARBA00023157"/>
    </source>
</evidence>
<dbReference type="Gene3D" id="3.40.390.10">
    <property type="entry name" value="Collagenase (Catalytic Domain)"/>
    <property type="match status" value="1"/>
</dbReference>
<evidence type="ECO:0000256" key="6">
    <source>
        <dbReference type="ARBA" id="ARBA00023049"/>
    </source>
</evidence>
<evidence type="ECO:0000256" key="11">
    <source>
        <dbReference type="SAM" id="MobiDB-lite"/>
    </source>
</evidence>
<keyword evidence="7" id="KW-1015">Disulfide bond</keyword>
<dbReference type="EC" id="3.4.24.-" evidence="10"/>
<feature type="chain" id="PRO_5044524117" description="Metalloendopeptidase" evidence="10">
    <location>
        <begin position="17"/>
        <end position="453"/>
    </location>
</feature>
<evidence type="ECO:0000259" key="12">
    <source>
        <dbReference type="PROSITE" id="PS01180"/>
    </source>
</evidence>
<dbReference type="RefSeq" id="XP_002932488.2">
    <property type="nucleotide sequence ID" value="XM_002932442.5"/>
</dbReference>
<reference evidence="16" key="3">
    <citation type="submission" date="2025-04" db="UniProtKB">
        <authorList>
            <consortium name="RefSeq"/>
        </authorList>
    </citation>
    <scope>IDENTIFICATION</scope>
    <source>
        <strain evidence="16">Nigerian</strain>
        <tissue evidence="16">Liver and blood</tissue>
    </source>
</reference>
<organism evidence="14">
    <name type="scientific">Xenopus tropicalis</name>
    <name type="common">Western clawed frog</name>
    <name type="synonym">Silurana tropicalis</name>
    <dbReference type="NCBI Taxonomy" id="8364"/>
    <lineage>
        <taxon>Eukaryota</taxon>
        <taxon>Metazoa</taxon>
        <taxon>Chordata</taxon>
        <taxon>Craniata</taxon>
        <taxon>Vertebrata</taxon>
        <taxon>Euteleostomi</taxon>
        <taxon>Amphibia</taxon>
        <taxon>Batrachia</taxon>
        <taxon>Anura</taxon>
        <taxon>Pipoidea</taxon>
        <taxon>Pipidae</taxon>
        <taxon>Xenopodinae</taxon>
        <taxon>Xenopus</taxon>
        <taxon>Silurana</taxon>
    </lineage>
</organism>
<dbReference type="InterPro" id="IPR006026">
    <property type="entry name" value="Peptidase_Metallo"/>
</dbReference>
<dbReference type="PANTHER" id="PTHR10127">
    <property type="entry name" value="DISCOIDIN, CUB, EGF, LAMININ , AND ZINC METALLOPROTEASE DOMAIN CONTAINING"/>
    <property type="match status" value="1"/>
</dbReference>
<evidence type="ECO:0000313" key="15">
    <source>
        <dbReference type="Proteomes" id="UP000008143"/>
    </source>
</evidence>
<dbReference type="AlphaFoldDB" id="F6TLZ9"/>
<evidence type="ECO:0000256" key="2">
    <source>
        <dbReference type="ARBA" id="ARBA00022723"/>
    </source>
</evidence>
<dbReference type="SMART" id="SM00042">
    <property type="entry name" value="CUB"/>
    <property type="match status" value="1"/>
</dbReference>
<dbReference type="Xenbase" id="XB-GENE-5949053">
    <property type="gene designation" value="XB5949052"/>
</dbReference>
<dbReference type="PRINTS" id="PR00480">
    <property type="entry name" value="ASTACIN"/>
</dbReference>
<evidence type="ECO:0000259" key="13">
    <source>
        <dbReference type="PROSITE" id="PS51864"/>
    </source>
</evidence>
<evidence type="ECO:0000313" key="14">
    <source>
        <dbReference type="Ensembl" id="ENSXETP00000034743"/>
    </source>
</evidence>
<feature type="binding site" evidence="9">
    <location>
        <position position="184"/>
    </location>
    <ligand>
        <name>Zn(2+)</name>
        <dbReference type="ChEBI" id="CHEBI:29105"/>
        <note>catalytic</note>
    </ligand>
</feature>